<dbReference type="AlphaFoldDB" id="A0A834VXN1"/>
<keyword evidence="2" id="KW-1185">Reference proteome</keyword>
<proteinExistence type="predicted"/>
<sequence length="30" mass="3236">MAKGCIHSMPRSQPWGAYSGVVVTTKLGWS</sequence>
<organism evidence="1 2">
    <name type="scientific">Senna tora</name>
    <dbReference type="NCBI Taxonomy" id="362788"/>
    <lineage>
        <taxon>Eukaryota</taxon>
        <taxon>Viridiplantae</taxon>
        <taxon>Streptophyta</taxon>
        <taxon>Embryophyta</taxon>
        <taxon>Tracheophyta</taxon>
        <taxon>Spermatophyta</taxon>
        <taxon>Magnoliopsida</taxon>
        <taxon>eudicotyledons</taxon>
        <taxon>Gunneridae</taxon>
        <taxon>Pentapetalae</taxon>
        <taxon>rosids</taxon>
        <taxon>fabids</taxon>
        <taxon>Fabales</taxon>
        <taxon>Fabaceae</taxon>
        <taxon>Caesalpinioideae</taxon>
        <taxon>Cassia clade</taxon>
        <taxon>Senna</taxon>
    </lineage>
</organism>
<reference evidence="1" key="1">
    <citation type="submission" date="2020-09" db="EMBL/GenBank/DDBJ databases">
        <title>Genome-Enabled Discovery of Anthraquinone Biosynthesis in Senna tora.</title>
        <authorList>
            <person name="Kang S.-H."/>
            <person name="Pandey R.P."/>
            <person name="Lee C.-M."/>
            <person name="Sim J.-S."/>
            <person name="Jeong J.-T."/>
            <person name="Choi B.-S."/>
            <person name="Jung M."/>
            <person name="Ginzburg D."/>
            <person name="Zhao K."/>
            <person name="Won S.Y."/>
            <person name="Oh T.-J."/>
            <person name="Yu Y."/>
            <person name="Kim N.-H."/>
            <person name="Lee O.R."/>
            <person name="Lee T.-H."/>
            <person name="Bashyal P."/>
            <person name="Kim T.-S."/>
            <person name="Lee W.-H."/>
            <person name="Kawkins C."/>
            <person name="Kim C.-K."/>
            <person name="Kim J.S."/>
            <person name="Ahn B.O."/>
            <person name="Rhee S.Y."/>
            <person name="Sohng J.K."/>
        </authorList>
    </citation>
    <scope>NUCLEOTIDE SEQUENCE</scope>
    <source>
        <tissue evidence="1">Leaf</tissue>
    </source>
</reference>
<accession>A0A834VXN1</accession>
<protein>
    <submittedName>
        <fullName evidence="1">Uncharacterized protein</fullName>
    </submittedName>
</protein>
<comment type="caution">
    <text evidence="1">The sequence shown here is derived from an EMBL/GenBank/DDBJ whole genome shotgun (WGS) entry which is preliminary data.</text>
</comment>
<gene>
    <name evidence="1" type="ORF">G2W53_041014</name>
</gene>
<name>A0A834VXN1_9FABA</name>
<dbReference type="EMBL" id="JAAIUW010000013">
    <property type="protein sequence ID" value="KAF7801903.1"/>
    <property type="molecule type" value="Genomic_DNA"/>
</dbReference>
<dbReference type="Proteomes" id="UP000634136">
    <property type="component" value="Unassembled WGS sequence"/>
</dbReference>
<evidence type="ECO:0000313" key="1">
    <source>
        <dbReference type="EMBL" id="KAF7801903.1"/>
    </source>
</evidence>
<evidence type="ECO:0000313" key="2">
    <source>
        <dbReference type="Proteomes" id="UP000634136"/>
    </source>
</evidence>